<feature type="coiled-coil region" evidence="1">
    <location>
        <begin position="448"/>
        <end position="563"/>
    </location>
</feature>
<accession>A0AA40DAW0</accession>
<dbReference type="GO" id="GO:0007076">
    <property type="term" value="P:mitotic chromosome condensation"/>
    <property type="evidence" value="ECO:0007669"/>
    <property type="project" value="TreeGrafter"/>
</dbReference>
<feature type="region of interest" description="Disordered" evidence="2">
    <location>
        <begin position="1"/>
        <end position="117"/>
    </location>
</feature>
<keyword evidence="5" id="KW-1185">Reference proteome</keyword>
<dbReference type="GO" id="GO:0003682">
    <property type="term" value="F:chromatin binding"/>
    <property type="evidence" value="ECO:0007669"/>
    <property type="project" value="TreeGrafter"/>
</dbReference>
<evidence type="ECO:0000256" key="1">
    <source>
        <dbReference type="SAM" id="Coils"/>
    </source>
</evidence>
<feature type="compositionally biased region" description="Polar residues" evidence="2">
    <location>
        <begin position="1068"/>
        <end position="1082"/>
    </location>
</feature>
<protein>
    <recommendedName>
        <fullName evidence="3">DUF7603 domain-containing protein</fullName>
    </recommendedName>
</protein>
<dbReference type="Proteomes" id="UP001174997">
    <property type="component" value="Unassembled WGS sequence"/>
</dbReference>
<comment type="caution">
    <text evidence="4">The sequence shown here is derived from an EMBL/GenBank/DDBJ whole genome shotgun (WGS) entry which is preliminary data.</text>
</comment>
<feature type="region of interest" description="Disordered" evidence="2">
    <location>
        <begin position="322"/>
        <end position="357"/>
    </location>
</feature>
<reference evidence="4" key="1">
    <citation type="submission" date="2023-06" db="EMBL/GenBank/DDBJ databases">
        <title>Genome-scale phylogeny and comparative genomics of the fungal order Sordariales.</title>
        <authorList>
            <consortium name="Lawrence Berkeley National Laboratory"/>
            <person name="Hensen N."/>
            <person name="Bonometti L."/>
            <person name="Westerberg I."/>
            <person name="Brannstrom I.O."/>
            <person name="Guillou S."/>
            <person name="Cros-Aarteil S."/>
            <person name="Calhoun S."/>
            <person name="Haridas S."/>
            <person name="Kuo A."/>
            <person name="Mondo S."/>
            <person name="Pangilinan J."/>
            <person name="Riley R."/>
            <person name="Labutti K."/>
            <person name="Andreopoulos B."/>
            <person name="Lipzen A."/>
            <person name="Chen C."/>
            <person name="Yanf M."/>
            <person name="Daum C."/>
            <person name="Ng V."/>
            <person name="Clum A."/>
            <person name="Steindorff A."/>
            <person name="Ohm R."/>
            <person name="Martin F."/>
            <person name="Silar P."/>
            <person name="Natvig D."/>
            <person name="Lalanne C."/>
            <person name="Gautier V."/>
            <person name="Ament-Velasquez S.L."/>
            <person name="Kruys A."/>
            <person name="Hutchinson M.I."/>
            <person name="Powell A.J."/>
            <person name="Barry K."/>
            <person name="Miller A.N."/>
            <person name="Grigoriev I.V."/>
            <person name="Debuchy R."/>
            <person name="Gladieux P."/>
            <person name="Thoren M.H."/>
            <person name="Johannesson H."/>
        </authorList>
    </citation>
    <scope>NUCLEOTIDE SEQUENCE</scope>
    <source>
        <strain evidence="4">CBS 307.81</strain>
    </source>
</reference>
<evidence type="ECO:0000259" key="3">
    <source>
        <dbReference type="Pfam" id="PF24554"/>
    </source>
</evidence>
<proteinExistence type="predicted"/>
<feature type="region of interest" description="Disordered" evidence="2">
    <location>
        <begin position="166"/>
        <end position="223"/>
    </location>
</feature>
<evidence type="ECO:0000256" key="2">
    <source>
        <dbReference type="SAM" id="MobiDB-lite"/>
    </source>
</evidence>
<dbReference type="EMBL" id="JAULSY010000076">
    <property type="protein sequence ID" value="KAK0667172.1"/>
    <property type="molecule type" value="Genomic_DNA"/>
</dbReference>
<feature type="region of interest" description="Disordered" evidence="2">
    <location>
        <begin position="687"/>
        <end position="722"/>
    </location>
</feature>
<feature type="compositionally biased region" description="Polar residues" evidence="2">
    <location>
        <begin position="105"/>
        <end position="115"/>
    </location>
</feature>
<dbReference type="GO" id="GO:0000793">
    <property type="term" value="C:condensed chromosome"/>
    <property type="evidence" value="ECO:0007669"/>
    <property type="project" value="TreeGrafter"/>
</dbReference>
<feature type="region of interest" description="Disordered" evidence="2">
    <location>
        <begin position="261"/>
        <end position="297"/>
    </location>
</feature>
<gene>
    <name evidence="4" type="ORF">QBC41DRAFT_141114</name>
</gene>
<feature type="compositionally biased region" description="Polar residues" evidence="2">
    <location>
        <begin position="687"/>
        <end position="712"/>
    </location>
</feature>
<name>A0AA40DAW0_9PEZI</name>
<dbReference type="GO" id="GO:0000796">
    <property type="term" value="C:condensin complex"/>
    <property type="evidence" value="ECO:0007669"/>
    <property type="project" value="TreeGrafter"/>
</dbReference>
<feature type="domain" description="DUF7603" evidence="3">
    <location>
        <begin position="897"/>
        <end position="1005"/>
    </location>
</feature>
<feature type="region of interest" description="Disordered" evidence="2">
    <location>
        <begin position="1068"/>
        <end position="1106"/>
    </location>
</feature>
<feature type="compositionally biased region" description="Low complexity" evidence="2">
    <location>
        <begin position="71"/>
        <end position="91"/>
    </location>
</feature>
<evidence type="ECO:0000313" key="5">
    <source>
        <dbReference type="Proteomes" id="UP001174997"/>
    </source>
</evidence>
<feature type="compositionally biased region" description="Polar residues" evidence="2">
    <location>
        <begin position="1096"/>
        <end position="1106"/>
    </location>
</feature>
<dbReference type="PANTHER" id="PTHR43941">
    <property type="entry name" value="STRUCTURAL MAINTENANCE OF CHROMOSOMES PROTEIN 2"/>
    <property type="match status" value="1"/>
</dbReference>
<dbReference type="PANTHER" id="PTHR43941:SF1">
    <property type="entry name" value="STRUCTURAL MAINTENANCE OF CHROMOSOMES PROTEIN 2"/>
    <property type="match status" value="1"/>
</dbReference>
<organism evidence="4 5">
    <name type="scientific">Cercophora samala</name>
    <dbReference type="NCBI Taxonomy" id="330535"/>
    <lineage>
        <taxon>Eukaryota</taxon>
        <taxon>Fungi</taxon>
        <taxon>Dikarya</taxon>
        <taxon>Ascomycota</taxon>
        <taxon>Pezizomycotina</taxon>
        <taxon>Sordariomycetes</taxon>
        <taxon>Sordariomycetidae</taxon>
        <taxon>Sordariales</taxon>
        <taxon>Lasiosphaeriaceae</taxon>
        <taxon>Cercophora</taxon>
    </lineage>
</organism>
<feature type="compositionally biased region" description="Polar residues" evidence="2">
    <location>
        <begin position="329"/>
        <end position="341"/>
    </location>
</feature>
<feature type="coiled-coil region" evidence="1">
    <location>
        <begin position="860"/>
        <end position="964"/>
    </location>
</feature>
<dbReference type="InterPro" id="IPR056023">
    <property type="entry name" value="DUF7603"/>
</dbReference>
<dbReference type="Pfam" id="PF24554">
    <property type="entry name" value="DUF7603"/>
    <property type="match status" value="1"/>
</dbReference>
<feature type="compositionally biased region" description="Basic and acidic residues" evidence="2">
    <location>
        <begin position="35"/>
        <end position="46"/>
    </location>
</feature>
<feature type="coiled-coil region" evidence="1">
    <location>
        <begin position="1112"/>
        <end position="1174"/>
    </location>
</feature>
<dbReference type="GO" id="GO:0000785">
    <property type="term" value="C:chromatin"/>
    <property type="evidence" value="ECO:0007669"/>
    <property type="project" value="TreeGrafter"/>
</dbReference>
<dbReference type="AlphaFoldDB" id="A0AA40DAW0"/>
<keyword evidence="1" id="KW-0175">Coiled coil</keyword>
<sequence length="1188" mass="133093">MYTTMAAPNAHRFSLEDDPQPAVVSSSHHTLPHSPEPERHEHRRLSDTSSASSEVLSPRSAVEPLGPPAELSSQLPKQPLPSPRSGRSLSLAQIAGPIKRKPLSLTASPLATRYSSPRLPELYEDLQRPEQRFARSVSLDSPTLYEFPGQNNLASSSLRVVERAPSLDSSHLSSPAALEDAEEDVQSRNIVERNPAASQTPHTHEPSGRLGARTPSVASQESDYDQLEYAHLYSPGPEQEAEGKPATQVNTNTKTMSFISRKAPPPHLDLGSPIESVPESPIRTARDSNLNKPLPKSPASSKLGAFFGWAASPSRSSVTEFSDDRAYSPASQNPVTVVTESESYDVPLSPKSPSAYSNDDLHSPAIQYCESYLQTPADSTISLVQIEEMEDELKAIGAELAASIRREMDLEDLVDRMQEQVNNAQVPGRRTSDYFSDSGYSSARFSEYDHAKEEVSQIQRRAEQERAQLRLELTTKLSEERTMRRLLDQQIQELQQKASEVDVAQLGNAEASDRVKELEATCEDLTRRLAEEKESKNNFEDLLAALKSELQTASNERDNLRDEIVPQLRMRVEGLEAEAAENAKLAYDTSKMQQELENLRLQTAESSKMQQEIESLRSRDADTSRLQQEIEILRSQTADTSQMQREIEALRSLNSETSKMQQELESLRSQNAELKQTGTRMSMALSRSASVTAGSLKNKNRPMSLSRSNSTRPGPASTEPREVLADRLKDVEAQRDALHSALRSLLERQELQNRENAKRIRQLEMERDRLLTASPKKAGYERDVSNLREEINVLRRRAEEAIEQKWQVEKGLGGLKMDLDRAEEEIATLRILLKENDVLVPESLVRASSSHEEHVAPVTSASLEKAYKDLQDAYAEALERIKQLEESASSDERMQLAIQRLEQSLSTAVLERDDARSEASSFKTQLENMQASEKQQFAVEQDLADQLQESARRVEELAQQVRFQLDANATLRSRLATTIARGEAEQRLSTERIAGMQSRLRALEEQVVHAQTGAEERVARHEEELAMLKDAHSHQLQRIRDNAGILRSPRHFPSKSPLSPMFSLRSVSSPNNLKSPRMSTPLLSPYGTARPDMRRSATSPLDGNDGTMTQQVETLKGRVAELEGALAAADAEMQEVVGRMNIAQIEVMNLQEQREEAVRETRKLQRLIEEERMRVFEEKFRGLSTEVR</sequence>
<feature type="coiled-coil region" evidence="1">
    <location>
        <begin position="728"/>
        <end position="832"/>
    </location>
</feature>
<feature type="coiled-coil region" evidence="1">
    <location>
        <begin position="643"/>
        <end position="677"/>
    </location>
</feature>
<evidence type="ECO:0000313" key="4">
    <source>
        <dbReference type="EMBL" id="KAK0667172.1"/>
    </source>
</evidence>